<evidence type="ECO:0000313" key="3">
    <source>
        <dbReference type="Proteomes" id="UP000053246"/>
    </source>
</evidence>
<sequence>MSRYEELQSDYGRLPDGGRRADGYHFTTEAKRIFPRYTVVDAMLMEVERLDPDRLPAVDVLVSMMLAAADSADSPLTDPPYDEVEAQAAADERRLFAAKVQHWSAQPGVRADPVPYRRVLTREESSAWRTSLQRRWGVQNGWWHPMLSGAVPPDVLVLTEESMWEGDGVDQVRRVLRELGRPRVVELREYKADYLLDVEIVAPRYTGPECYWTDEQHDWIAYASHEGTVAFGGVLAAALVATWPEVDRWRWPGWQAPGDR</sequence>
<evidence type="ECO:0000256" key="1">
    <source>
        <dbReference type="SAM" id="MobiDB-lite"/>
    </source>
</evidence>
<gene>
    <name evidence="2" type="ORF">ADL17_12495</name>
</gene>
<reference evidence="2 3" key="1">
    <citation type="submission" date="2015-10" db="EMBL/GenBank/DDBJ databases">
        <authorList>
            <person name="Ju K.-S."/>
            <person name="Doroghazi J.R."/>
            <person name="Metcalf W.W."/>
        </authorList>
    </citation>
    <scope>NUCLEOTIDE SEQUENCE [LARGE SCALE GENOMIC DNA]</scope>
    <source>
        <strain evidence="2 3">NRRL B-24793</strain>
    </source>
</reference>
<keyword evidence="3" id="KW-1185">Reference proteome</keyword>
<proteinExistence type="predicted"/>
<dbReference type="EMBL" id="LMWI01000002">
    <property type="protein sequence ID" value="KUJ44058.1"/>
    <property type="molecule type" value="Genomic_DNA"/>
</dbReference>
<comment type="caution">
    <text evidence="2">The sequence shown here is derived from an EMBL/GenBank/DDBJ whole genome shotgun (WGS) entry which is preliminary data.</text>
</comment>
<name>A0A9X0HZM1_9ACTN</name>
<evidence type="ECO:0000313" key="2">
    <source>
        <dbReference type="EMBL" id="KUJ44058.1"/>
    </source>
</evidence>
<feature type="region of interest" description="Disordered" evidence="1">
    <location>
        <begin position="1"/>
        <end position="20"/>
    </location>
</feature>
<dbReference type="AlphaFoldDB" id="A0A9X0HZM1"/>
<dbReference type="Proteomes" id="UP000053246">
    <property type="component" value="Unassembled WGS sequence"/>
</dbReference>
<protein>
    <submittedName>
        <fullName evidence="2">Uncharacterized protein</fullName>
    </submittedName>
</protein>
<organism evidence="2 3">
    <name type="scientific">Micromonospora maris</name>
    <dbReference type="NCBI Taxonomy" id="1003110"/>
    <lineage>
        <taxon>Bacteria</taxon>
        <taxon>Bacillati</taxon>
        <taxon>Actinomycetota</taxon>
        <taxon>Actinomycetes</taxon>
        <taxon>Micromonosporales</taxon>
        <taxon>Micromonosporaceae</taxon>
        <taxon>Micromonospora</taxon>
    </lineage>
</organism>
<accession>A0A9X0HZM1</accession>